<keyword evidence="2" id="KW-1185">Reference proteome</keyword>
<dbReference type="EMBL" id="KV427921">
    <property type="protein sequence ID" value="KZS99404.1"/>
    <property type="molecule type" value="Genomic_DNA"/>
</dbReference>
<accession>A0A165APE5</accession>
<dbReference type="GeneID" id="63830755"/>
<proteinExistence type="predicted"/>
<dbReference type="Proteomes" id="UP000076871">
    <property type="component" value="Unassembled WGS sequence"/>
</dbReference>
<organism evidence="1 2">
    <name type="scientific">Laetiporus sulphureus 93-53</name>
    <dbReference type="NCBI Taxonomy" id="1314785"/>
    <lineage>
        <taxon>Eukaryota</taxon>
        <taxon>Fungi</taxon>
        <taxon>Dikarya</taxon>
        <taxon>Basidiomycota</taxon>
        <taxon>Agaricomycotina</taxon>
        <taxon>Agaricomycetes</taxon>
        <taxon>Polyporales</taxon>
        <taxon>Laetiporus</taxon>
    </lineage>
</organism>
<protein>
    <submittedName>
        <fullName evidence="1">Uncharacterized protein</fullName>
    </submittedName>
</protein>
<reference evidence="1 2" key="1">
    <citation type="journal article" date="2016" name="Mol. Biol. Evol.">
        <title>Comparative Genomics of Early-Diverging Mushroom-Forming Fungi Provides Insights into the Origins of Lignocellulose Decay Capabilities.</title>
        <authorList>
            <person name="Nagy L.G."/>
            <person name="Riley R."/>
            <person name="Tritt A."/>
            <person name="Adam C."/>
            <person name="Daum C."/>
            <person name="Floudas D."/>
            <person name="Sun H."/>
            <person name="Yadav J.S."/>
            <person name="Pangilinan J."/>
            <person name="Larsson K.H."/>
            <person name="Matsuura K."/>
            <person name="Barry K."/>
            <person name="Labutti K."/>
            <person name="Kuo R."/>
            <person name="Ohm R.A."/>
            <person name="Bhattacharya S.S."/>
            <person name="Shirouzu T."/>
            <person name="Yoshinaga Y."/>
            <person name="Martin F.M."/>
            <person name="Grigoriev I.V."/>
            <person name="Hibbett D.S."/>
        </authorList>
    </citation>
    <scope>NUCLEOTIDE SEQUENCE [LARGE SCALE GENOMIC DNA]</scope>
    <source>
        <strain evidence="1 2">93-53</strain>
    </source>
</reference>
<gene>
    <name evidence="1" type="ORF">LAESUDRAFT_765573</name>
</gene>
<name>A0A165APE5_9APHY</name>
<evidence type="ECO:0000313" key="2">
    <source>
        <dbReference type="Proteomes" id="UP000076871"/>
    </source>
</evidence>
<sequence length="131" mass="14331">MEMVICRPSAKDAPCLLTSCLSGRNEDLEGKISVPIDVMDACAPTSSATIHARQTWRTCDRFKACDDSVRPLSGVDWQAPCRLDIVMVDIVSNAKQSMTRVPETRKIEGTWEADAMVDNLPPCYISAARAG</sequence>
<evidence type="ECO:0000313" key="1">
    <source>
        <dbReference type="EMBL" id="KZS99404.1"/>
    </source>
</evidence>
<dbReference type="RefSeq" id="XP_040757145.1">
    <property type="nucleotide sequence ID" value="XM_040913727.1"/>
</dbReference>
<dbReference type="AlphaFoldDB" id="A0A165APE5"/>
<dbReference type="InParanoid" id="A0A165APE5"/>